<dbReference type="InterPro" id="IPR050524">
    <property type="entry name" value="APC_YAT"/>
</dbReference>
<comment type="subcellular location">
    <subcellularLocation>
        <location evidence="1">Membrane</location>
        <topology evidence="1">Multi-pass membrane protein</topology>
    </subcellularLocation>
</comment>
<dbReference type="GO" id="GO:0008017">
    <property type="term" value="F:microtubule binding"/>
    <property type="evidence" value="ECO:0007669"/>
    <property type="project" value="InterPro"/>
</dbReference>
<gene>
    <name evidence="11" type="ORF">HK100_001765</name>
</gene>
<feature type="transmembrane region" description="Helical" evidence="9">
    <location>
        <begin position="300"/>
        <end position="322"/>
    </location>
</feature>
<dbReference type="InterPro" id="IPR036872">
    <property type="entry name" value="CH_dom_sf"/>
</dbReference>
<feature type="transmembrane region" description="Helical" evidence="9">
    <location>
        <begin position="426"/>
        <end position="447"/>
    </location>
</feature>
<feature type="transmembrane region" description="Helical" evidence="9">
    <location>
        <begin position="114"/>
        <end position="135"/>
    </location>
</feature>
<dbReference type="Gene3D" id="1.10.418.10">
    <property type="entry name" value="Calponin-like domain"/>
    <property type="match status" value="1"/>
</dbReference>
<keyword evidence="4" id="KW-0029">Amino-acid transport</keyword>
<feature type="compositionally biased region" description="Polar residues" evidence="8">
    <location>
        <begin position="830"/>
        <end position="839"/>
    </location>
</feature>
<evidence type="ECO:0000259" key="10">
    <source>
        <dbReference type="PROSITE" id="PS51230"/>
    </source>
</evidence>
<dbReference type="FunFam" id="1.20.1740.10:FF:000001">
    <property type="entry name" value="Amino acid permease"/>
    <property type="match status" value="1"/>
</dbReference>
<dbReference type="SUPFAM" id="SSF47576">
    <property type="entry name" value="Calponin-homology domain, CH-domain"/>
    <property type="match status" value="1"/>
</dbReference>
<dbReference type="InterPro" id="IPR004840">
    <property type="entry name" value="Amino_acid_permease_CS"/>
</dbReference>
<sequence>MSDLEVKKEIGSIEREKATDGKHLHRKLETRHLQMIALGGTIGTGLFVSSGATIAVAGPLGVLLAYAIVGILVYAVVVGLAEVAAQVPVSGAFGELTARFVDESLGFALGWNYYFLWLLCIPAELSALGVIPQYWLPDTPAWIFTLIALVLLLALNLLGVKAYGEVEYWLSLIKVAAIVIFIIIGIAIVCGANHTLGAIGFSNWSSSNVPGAPIVSITAVLSVFTNAFYSYSGTELIGVTAGEAKNPRVSIPRAIKGTFWRILLFYIISLLLIGMIIPMTDPLLANTDIRTSPFTRVLEYAGFSAGADFMNVIILISIFSAANGSVYSSSRTLQALAANKMAPEILVRTTKRGVPISSMIITAFVGGIALIGAYVGNGKVFNFLVNILSISALFCWILTILTHLGFRKAWIRQGRTLRELVFKAPFYPYFDYLGLFIGAFVFVYFIYQAATTPFDFINDAPYIAGVPLFVLPIFLHKGYQYYTNGKFTFGVDAATVDLDSNVNGGVYTESQDEELQFEHSETLMPDDSYVTVFAALSEGRIAIVKVPSNITVRKLKQIIENESQSEKAVLEKAVVTRGSKRLADDTKISEIEGSDMGILKLSIIEKPIVSTTRDAKSIRSCQICFKPTTSSCTSCGKLACLACSEKDLESGEEVRMRKVTFAEDATGVTIECPPCARAKKHDGERIAEMVNDLCQVNYTKIEQCGTGAVHCAIMDSIYRDVEFFVLFFRSSLFRSVDKKISRQVPLSKVRFNAKQEYEYVANFKVLQACFDKHKVDIAIPVERLMKCKFQDNLEFMQFVKRHWDTYYPGGAYDALTRRGTSASGHAPPQKTVTSKTSAPQLKKSAAAASSAPGRNSIAAAALGTAGPDVHKRLQEMTQQSEEMKLAVGQVEKERDFYFSKLREIELYVSEQIEDPTTENKEAWAEIQNIMYKTEEGFEPPTEVADAEIF</sequence>
<dbReference type="PROSITE" id="PS00218">
    <property type="entry name" value="AMINO_ACID_PERMEASE_1"/>
    <property type="match status" value="1"/>
</dbReference>
<evidence type="ECO:0000256" key="1">
    <source>
        <dbReference type="ARBA" id="ARBA00004141"/>
    </source>
</evidence>
<reference evidence="11" key="1">
    <citation type="submission" date="2020-05" db="EMBL/GenBank/DDBJ databases">
        <title>Phylogenomic resolution of chytrid fungi.</title>
        <authorList>
            <person name="Stajich J.E."/>
            <person name="Amses K."/>
            <person name="Simmons R."/>
            <person name="Seto K."/>
            <person name="Myers J."/>
            <person name="Bonds A."/>
            <person name="Quandt C.A."/>
            <person name="Barry K."/>
            <person name="Liu P."/>
            <person name="Grigoriev I."/>
            <person name="Longcore J.E."/>
            <person name="James T.Y."/>
        </authorList>
    </citation>
    <scope>NUCLEOTIDE SEQUENCE</scope>
    <source>
        <strain evidence="11">JEL0513</strain>
    </source>
</reference>
<keyword evidence="12" id="KW-1185">Reference proteome</keyword>
<evidence type="ECO:0000313" key="12">
    <source>
        <dbReference type="Proteomes" id="UP001211907"/>
    </source>
</evidence>
<keyword evidence="7" id="KW-0493">Microtubule</keyword>
<dbReference type="InterPro" id="IPR004841">
    <property type="entry name" value="AA-permease/SLC12A_dom"/>
</dbReference>
<dbReference type="Pfam" id="PF00324">
    <property type="entry name" value="AA_permease"/>
    <property type="match status" value="1"/>
</dbReference>
<dbReference type="PANTHER" id="PTHR43341:SF1">
    <property type="entry name" value="GENERAL AMINO-ACID PERMEASE GAP1"/>
    <property type="match status" value="1"/>
</dbReference>
<evidence type="ECO:0000256" key="4">
    <source>
        <dbReference type="ARBA" id="ARBA00022970"/>
    </source>
</evidence>
<dbReference type="EMBL" id="JADGJH010001395">
    <property type="protein sequence ID" value="KAJ3114106.1"/>
    <property type="molecule type" value="Genomic_DNA"/>
</dbReference>
<protein>
    <recommendedName>
        <fullName evidence="10">EB1 C-terminal domain-containing protein</fullName>
    </recommendedName>
</protein>
<feature type="transmembrane region" description="Helical" evidence="9">
    <location>
        <begin position="141"/>
        <end position="160"/>
    </location>
</feature>
<evidence type="ECO:0000256" key="7">
    <source>
        <dbReference type="PROSITE-ProRule" id="PRU00576"/>
    </source>
</evidence>
<proteinExistence type="predicted"/>
<dbReference type="GO" id="GO:0005874">
    <property type="term" value="C:microtubule"/>
    <property type="evidence" value="ECO:0007669"/>
    <property type="project" value="UniProtKB-KW"/>
</dbReference>
<dbReference type="Gene3D" id="1.20.1740.10">
    <property type="entry name" value="Amino acid/polyamine transporter I"/>
    <property type="match status" value="1"/>
</dbReference>
<dbReference type="InterPro" id="IPR004953">
    <property type="entry name" value="EB1_C"/>
</dbReference>
<feature type="transmembrane region" description="Helical" evidence="9">
    <location>
        <begin position="259"/>
        <end position="280"/>
    </location>
</feature>
<dbReference type="GO" id="GO:0016020">
    <property type="term" value="C:membrane"/>
    <property type="evidence" value="ECO:0007669"/>
    <property type="project" value="UniProtKB-SubCell"/>
</dbReference>
<dbReference type="SUPFAM" id="SSF140612">
    <property type="entry name" value="EB1 dimerisation domain-like"/>
    <property type="match status" value="1"/>
</dbReference>
<dbReference type="AlphaFoldDB" id="A0AAD5SZE1"/>
<evidence type="ECO:0000256" key="6">
    <source>
        <dbReference type="ARBA" id="ARBA00023136"/>
    </source>
</evidence>
<dbReference type="Pfam" id="PF03271">
    <property type="entry name" value="EB1"/>
    <property type="match status" value="1"/>
</dbReference>
<accession>A0AAD5SZE1</accession>
<evidence type="ECO:0000256" key="3">
    <source>
        <dbReference type="ARBA" id="ARBA00022692"/>
    </source>
</evidence>
<feature type="transmembrane region" description="Helical" evidence="9">
    <location>
        <begin position="214"/>
        <end position="238"/>
    </location>
</feature>
<feature type="region of interest" description="Disordered" evidence="8">
    <location>
        <begin position="818"/>
        <end position="841"/>
    </location>
</feature>
<keyword evidence="3 9" id="KW-0812">Transmembrane</keyword>
<evidence type="ECO:0000256" key="2">
    <source>
        <dbReference type="ARBA" id="ARBA00022448"/>
    </source>
</evidence>
<keyword evidence="6 9" id="KW-0472">Membrane</keyword>
<keyword evidence="5 9" id="KW-1133">Transmembrane helix</keyword>
<organism evidence="11 12">
    <name type="scientific">Physocladia obscura</name>
    <dbReference type="NCBI Taxonomy" id="109957"/>
    <lineage>
        <taxon>Eukaryota</taxon>
        <taxon>Fungi</taxon>
        <taxon>Fungi incertae sedis</taxon>
        <taxon>Chytridiomycota</taxon>
        <taxon>Chytridiomycota incertae sedis</taxon>
        <taxon>Chytridiomycetes</taxon>
        <taxon>Chytridiales</taxon>
        <taxon>Chytriomycetaceae</taxon>
        <taxon>Physocladia</taxon>
    </lineage>
</organism>
<keyword evidence="2" id="KW-0813">Transport</keyword>
<name>A0AAD5SZE1_9FUNG</name>
<dbReference type="Gene3D" id="1.20.5.1430">
    <property type="match status" value="1"/>
</dbReference>
<feature type="transmembrane region" description="Helical" evidence="9">
    <location>
        <begin position="35"/>
        <end position="57"/>
    </location>
</feature>
<comment type="caution">
    <text evidence="11">The sequence shown here is derived from an EMBL/GenBank/DDBJ whole genome shotgun (WGS) entry which is preliminary data.</text>
</comment>
<evidence type="ECO:0000256" key="8">
    <source>
        <dbReference type="SAM" id="MobiDB-lite"/>
    </source>
</evidence>
<dbReference type="Proteomes" id="UP001211907">
    <property type="component" value="Unassembled WGS sequence"/>
</dbReference>
<dbReference type="GO" id="GO:0015171">
    <property type="term" value="F:amino acid transmembrane transporter activity"/>
    <property type="evidence" value="ECO:0007669"/>
    <property type="project" value="TreeGrafter"/>
</dbReference>
<dbReference type="PANTHER" id="PTHR43341">
    <property type="entry name" value="AMINO ACID PERMEASE"/>
    <property type="match status" value="1"/>
</dbReference>
<dbReference type="InterPro" id="IPR036133">
    <property type="entry name" value="EB1_C_sf"/>
</dbReference>
<evidence type="ECO:0000313" key="11">
    <source>
        <dbReference type="EMBL" id="KAJ3114106.1"/>
    </source>
</evidence>
<dbReference type="PROSITE" id="PS51230">
    <property type="entry name" value="EB1_C"/>
    <property type="match status" value="1"/>
</dbReference>
<feature type="transmembrane region" description="Helical" evidence="9">
    <location>
        <begin position="381"/>
        <end position="406"/>
    </location>
</feature>
<feature type="transmembrane region" description="Helical" evidence="9">
    <location>
        <begin position="63"/>
        <end position="85"/>
    </location>
</feature>
<feature type="domain" description="EB1 C-terminal" evidence="10">
    <location>
        <begin position="865"/>
        <end position="939"/>
    </location>
</feature>
<evidence type="ECO:0000256" key="9">
    <source>
        <dbReference type="SAM" id="Phobius"/>
    </source>
</evidence>
<evidence type="ECO:0000256" key="5">
    <source>
        <dbReference type="ARBA" id="ARBA00022989"/>
    </source>
</evidence>
<feature type="transmembrane region" description="Helical" evidence="9">
    <location>
        <begin position="356"/>
        <end position="375"/>
    </location>
</feature>
<feature type="transmembrane region" description="Helical" evidence="9">
    <location>
        <begin position="172"/>
        <end position="194"/>
    </location>
</feature>